<keyword evidence="4 9" id="KW-0812">Transmembrane</keyword>
<dbReference type="PANTHER" id="PTHR37820">
    <property type="entry name" value="CELL DIVISION PROTEIN DIVIB"/>
    <property type="match status" value="1"/>
</dbReference>
<dbReference type="Gene3D" id="3.10.20.310">
    <property type="entry name" value="membrane protein fhac"/>
    <property type="match status" value="1"/>
</dbReference>
<dbReference type="PROSITE" id="PS51779">
    <property type="entry name" value="POTRA"/>
    <property type="match status" value="1"/>
</dbReference>
<evidence type="ECO:0000256" key="5">
    <source>
        <dbReference type="ARBA" id="ARBA00022989"/>
    </source>
</evidence>
<evidence type="ECO:0000313" key="12">
    <source>
        <dbReference type="Proteomes" id="UP001254165"/>
    </source>
</evidence>
<reference evidence="11 12" key="1">
    <citation type="submission" date="2023-07" db="EMBL/GenBank/DDBJ databases">
        <title>Novel species of Thermanaerothrix with wide hydrolytic capabilities.</title>
        <authorList>
            <person name="Zayulina K.S."/>
            <person name="Podosokorskaya O.A."/>
            <person name="Elcheninov A.G."/>
        </authorList>
    </citation>
    <scope>NUCLEOTIDE SEQUENCE [LARGE SCALE GENOMIC DNA]</scope>
    <source>
        <strain evidence="11 12">4228-RoL</strain>
    </source>
</reference>
<dbReference type="EMBL" id="JAUHMF010000002">
    <property type="protein sequence ID" value="MDT8899333.1"/>
    <property type="molecule type" value="Genomic_DNA"/>
</dbReference>
<feature type="compositionally biased region" description="Polar residues" evidence="8">
    <location>
        <begin position="1"/>
        <end position="10"/>
    </location>
</feature>
<evidence type="ECO:0000256" key="3">
    <source>
        <dbReference type="ARBA" id="ARBA00022618"/>
    </source>
</evidence>
<evidence type="ECO:0000313" key="11">
    <source>
        <dbReference type="EMBL" id="MDT8899333.1"/>
    </source>
</evidence>
<dbReference type="PANTHER" id="PTHR37820:SF1">
    <property type="entry name" value="CELL DIVISION PROTEIN FTSQ"/>
    <property type="match status" value="1"/>
</dbReference>
<keyword evidence="2" id="KW-1003">Cell membrane</keyword>
<feature type="domain" description="POTRA" evidence="10">
    <location>
        <begin position="115"/>
        <end position="183"/>
    </location>
</feature>
<keyword evidence="6 9" id="KW-0472">Membrane</keyword>
<evidence type="ECO:0000256" key="4">
    <source>
        <dbReference type="ARBA" id="ARBA00022692"/>
    </source>
</evidence>
<evidence type="ECO:0000256" key="8">
    <source>
        <dbReference type="SAM" id="MobiDB-lite"/>
    </source>
</evidence>
<dbReference type="Pfam" id="PF03799">
    <property type="entry name" value="FtsQ_DivIB_C"/>
    <property type="match status" value="1"/>
</dbReference>
<accession>A0ABU3NR78</accession>
<sequence length="332" mass="37092">MKGSEKTTPSRADLVRQRRAQTTQQRIQRAKQSVSRREHRPTVIARGMAASSPSPSRPLPTSKVRRQYYFSLNATGAELRLPAIPLVNPGWRLFSGLIAILMALILYTLFNAPTFQVHQVEVTGLQRLTPADLQAVLAISGKPVVTIDPQALKVQLESAFPELKDIRIRVILPARILITLTERQPVLAWQVGNDTYWIDPEGILIRPRGEVGDLPIVSANTLPPLSNVGPSKGKELAPSNPTEVWGQSTSTQLIQAILNLRQRLSPDIPLVYDSENGFGWQDPNGWQVLIGNSLHDFEAKMQLYQIILEQIQQRGLHPQVISLEHLQAPFYK</sequence>
<keyword evidence="3" id="KW-0132">Cell division</keyword>
<evidence type="ECO:0000256" key="6">
    <source>
        <dbReference type="ARBA" id="ARBA00023136"/>
    </source>
</evidence>
<dbReference type="InterPro" id="IPR013685">
    <property type="entry name" value="POTRA_FtsQ_type"/>
</dbReference>
<protein>
    <submittedName>
        <fullName evidence="11">FtsQ-type POTRA domain-containing protein</fullName>
    </submittedName>
</protein>
<evidence type="ECO:0000256" key="7">
    <source>
        <dbReference type="ARBA" id="ARBA00023306"/>
    </source>
</evidence>
<keyword evidence="5 9" id="KW-1133">Transmembrane helix</keyword>
<dbReference type="Pfam" id="PF08478">
    <property type="entry name" value="POTRA_1"/>
    <property type="match status" value="1"/>
</dbReference>
<feature type="region of interest" description="Disordered" evidence="8">
    <location>
        <begin position="1"/>
        <end position="61"/>
    </location>
</feature>
<comment type="subcellular location">
    <subcellularLocation>
        <location evidence="1">Membrane</location>
    </subcellularLocation>
</comment>
<dbReference type="RefSeq" id="WP_315626021.1">
    <property type="nucleotide sequence ID" value="NZ_JAUHMF010000002.1"/>
</dbReference>
<dbReference type="InterPro" id="IPR005548">
    <property type="entry name" value="Cell_div_FtsQ/DivIB_C"/>
</dbReference>
<dbReference type="InterPro" id="IPR050487">
    <property type="entry name" value="FtsQ_DivIB"/>
</dbReference>
<comment type="caution">
    <text evidence="11">The sequence shown here is derived from an EMBL/GenBank/DDBJ whole genome shotgun (WGS) entry which is preliminary data.</text>
</comment>
<evidence type="ECO:0000256" key="1">
    <source>
        <dbReference type="ARBA" id="ARBA00004370"/>
    </source>
</evidence>
<feature type="compositionally biased region" description="Low complexity" evidence="8">
    <location>
        <begin position="51"/>
        <end position="61"/>
    </location>
</feature>
<dbReference type="Proteomes" id="UP001254165">
    <property type="component" value="Unassembled WGS sequence"/>
</dbReference>
<feature type="transmembrane region" description="Helical" evidence="9">
    <location>
        <begin position="90"/>
        <end position="110"/>
    </location>
</feature>
<evidence type="ECO:0000256" key="2">
    <source>
        <dbReference type="ARBA" id="ARBA00022475"/>
    </source>
</evidence>
<name>A0ABU3NR78_9CHLR</name>
<gene>
    <name evidence="11" type="ORF">QYE77_13790</name>
</gene>
<keyword evidence="7" id="KW-0131">Cell cycle</keyword>
<evidence type="ECO:0000256" key="9">
    <source>
        <dbReference type="SAM" id="Phobius"/>
    </source>
</evidence>
<keyword evidence="12" id="KW-1185">Reference proteome</keyword>
<evidence type="ECO:0000259" key="10">
    <source>
        <dbReference type="PROSITE" id="PS51779"/>
    </source>
</evidence>
<organism evidence="11 12">
    <name type="scientific">Thermanaerothrix solaris</name>
    <dbReference type="NCBI Taxonomy" id="3058434"/>
    <lineage>
        <taxon>Bacteria</taxon>
        <taxon>Bacillati</taxon>
        <taxon>Chloroflexota</taxon>
        <taxon>Anaerolineae</taxon>
        <taxon>Anaerolineales</taxon>
        <taxon>Anaerolineaceae</taxon>
        <taxon>Thermanaerothrix</taxon>
    </lineage>
</organism>
<dbReference type="InterPro" id="IPR034746">
    <property type="entry name" value="POTRA"/>
</dbReference>
<proteinExistence type="predicted"/>